<dbReference type="OMA" id="ISTVDEC"/>
<accession>A0A1S4CCZ8</accession>
<dbReference type="RefSeq" id="XP_016498844.1">
    <property type="nucleotide sequence ID" value="XM_016643358.1"/>
</dbReference>
<dbReference type="OrthoDB" id="1723222at2759"/>
<gene>
    <name evidence="1" type="primary">LOC107817507</name>
</gene>
<reference evidence="1" key="1">
    <citation type="submission" date="2025-08" db="UniProtKB">
        <authorList>
            <consortium name="RefSeq"/>
        </authorList>
    </citation>
    <scope>IDENTIFICATION</scope>
</reference>
<organism evidence="1">
    <name type="scientific">Nicotiana tabacum</name>
    <name type="common">Common tobacco</name>
    <dbReference type="NCBI Taxonomy" id="4097"/>
    <lineage>
        <taxon>Eukaryota</taxon>
        <taxon>Viridiplantae</taxon>
        <taxon>Streptophyta</taxon>
        <taxon>Embryophyta</taxon>
        <taxon>Tracheophyta</taxon>
        <taxon>Spermatophyta</taxon>
        <taxon>Magnoliopsida</taxon>
        <taxon>eudicotyledons</taxon>
        <taxon>Gunneridae</taxon>
        <taxon>Pentapetalae</taxon>
        <taxon>asterids</taxon>
        <taxon>lamiids</taxon>
        <taxon>Solanales</taxon>
        <taxon>Solanaceae</taxon>
        <taxon>Nicotianoideae</taxon>
        <taxon>Nicotianeae</taxon>
        <taxon>Nicotiana</taxon>
    </lineage>
</organism>
<sequence>MSPYKLVFGKACHLPVELEHRALWELRQLKLDIEEAGTSRVTELHELDEFRYQTFESARLYKERMKMMHDKNIIERNFKPGDMVLLYNSRLRLFPGKLKSRWSGPFRVVETHPTGAVEITSEDGSRKFKVNGQRLKHYQGMVEEDKMISTVDECVRAGMTRGEEINPKSG</sequence>
<dbReference type="InterPro" id="IPR052160">
    <property type="entry name" value="Gypsy_RT_Integrase-like"/>
</dbReference>
<dbReference type="PANTHER" id="PTHR47266">
    <property type="entry name" value="ENDONUCLEASE-RELATED"/>
    <property type="match status" value="1"/>
</dbReference>
<dbReference type="PaxDb" id="4097-A0A1S4CCZ8"/>
<protein>
    <recommendedName>
        <fullName evidence="2">Protein NYNRIN-like</fullName>
    </recommendedName>
</protein>
<name>A0A1S4CCZ8_TOBAC</name>
<dbReference type="KEGG" id="nta:107817507"/>
<dbReference type="Gene3D" id="2.30.30.850">
    <property type="match status" value="1"/>
</dbReference>
<evidence type="ECO:0000313" key="1">
    <source>
        <dbReference type="RefSeq" id="XP_016498844.1"/>
    </source>
</evidence>
<dbReference type="AlphaFoldDB" id="A0A1S4CCZ8"/>
<dbReference type="STRING" id="4097.A0A1S4CCZ8"/>
<proteinExistence type="predicted"/>
<evidence type="ECO:0008006" key="2">
    <source>
        <dbReference type="Google" id="ProtNLM"/>
    </source>
</evidence>